<dbReference type="Proteomes" id="UP000231655">
    <property type="component" value="Unassembled WGS sequence"/>
</dbReference>
<dbReference type="OrthoDB" id="9800332at2"/>
<evidence type="ECO:0000256" key="5">
    <source>
        <dbReference type="ARBA" id="ARBA00022840"/>
    </source>
</evidence>
<keyword evidence="7" id="KW-0479">Metal-binding</keyword>
<evidence type="ECO:0000313" key="9">
    <source>
        <dbReference type="EMBL" id="SNY53093.1"/>
    </source>
</evidence>
<feature type="binding site" evidence="7">
    <location>
        <position position="122"/>
    </location>
    <ligand>
        <name>ATP</name>
        <dbReference type="ChEBI" id="CHEBI:30616"/>
    </ligand>
</feature>
<dbReference type="GO" id="GO:0009073">
    <property type="term" value="P:aromatic amino acid family biosynthetic process"/>
    <property type="evidence" value="ECO:0007669"/>
    <property type="project" value="UniProtKB-KW"/>
</dbReference>
<dbReference type="InterPro" id="IPR027417">
    <property type="entry name" value="P-loop_NTPase"/>
</dbReference>
<dbReference type="Gene3D" id="3.40.50.300">
    <property type="entry name" value="P-loop containing nucleotide triphosphate hydrolases"/>
    <property type="match status" value="1"/>
</dbReference>
<dbReference type="RefSeq" id="WP_097146217.1">
    <property type="nucleotide sequence ID" value="NZ_OBEA01000004.1"/>
</dbReference>
<evidence type="ECO:0000256" key="4">
    <source>
        <dbReference type="ARBA" id="ARBA00022777"/>
    </source>
</evidence>
<comment type="subunit">
    <text evidence="7">Monomer.</text>
</comment>
<feature type="binding site" evidence="7">
    <location>
        <position position="20"/>
    </location>
    <ligand>
        <name>Mg(2+)</name>
        <dbReference type="ChEBI" id="CHEBI:18420"/>
    </ligand>
</feature>
<dbReference type="GO" id="GO:0000287">
    <property type="term" value="F:magnesium ion binding"/>
    <property type="evidence" value="ECO:0007669"/>
    <property type="project" value="UniProtKB-UniRule"/>
</dbReference>
<comment type="pathway">
    <text evidence="7">Metabolic intermediate biosynthesis; chorismate biosynthesis; chorismate from D-erythrose 4-phosphate and phosphoenolpyruvate: step 5/7.</text>
</comment>
<dbReference type="NCBIfam" id="NF010552">
    <property type="entry name" value="PRK13946.1"/>
    <property type="match status" value="1"/>
</dbReference>
<feature type="binding site" evidence="7">
    <location>
        <position position="84"/>
    </location>
    <ligand>
        <name>substrate</name>
    </ligand>
</feature>
<comment type="catalytic activity">
    <reaction evidence="7">
        <text>shikimate + ATP = 3-phosphoshikimate + ADP + H(+)</text>
        <dbReference type="Rhea" id="RHEA:13121"/>
        <dbReference type="ChEBI" id="CHEBI:15378"/>
        <dbReference type="ChEBI" id="CHEBI:30616"/>
        <dbReference type="ChEBI" id="CHEBI:36208"/>
        <dbReference type="ChEBI" id="CHEBI:145989"/>
        <dbReference type="ChEBI" id="CHEBI:456216"/>
        <dbReference type="EC" id="2.7.1.71"/>
    </reaction>
</comment>
<evidence type="ECO:0000256" key="3">
    <source>
        <dbReference type="ARBA" id="ARBA00022741"/>
    </source>
</evidence>
<comment type="subcellular location">
    <subcellularLocation>
        <location evidence="7">Cytoplasm</location>
    </subcellularLocation>
</comment>
<dbReference type="Proteomes" id="UP000231702">
    <property type="component" value="Unassembled WGS sequence"/>
</dbReference>
<dbReference type="UniPathway" id="UPA00053">
    <property type="reaction ID" value="UER00088"/>
</dbReference>
<evidence type="ECO:0000256" key="6">
    <source>
        <dbReference type="ARBA" id="ARBA00023141"/>
    </source>
</evidence>
<dbReference type="GO" id="GO:0008652">
    <property type="term" value="P:amino acid biosynthetic process"/>
    <property type="evidence" value="ECO:0007669"/>
    <property type="project" value="UniProtKB-KW"/>
</dbReference>
<dbReference type="GO" id="GO:0009423">
    <property type="term" value="P:chorismate biosynthetic process"/>
    <property type="evidence" value="ECO:0007669"/>
    <property type="project" value="UniProtKB-UniRule"/>
</dbReference>
<gene>
    <name evidence="7" type="primary">aroK</name>
    <name evidence="8" type="ORF">CVM39_18645</name>
    <name evidence="9" type="ORF">SAMN06297129_2488</name>
</gene>
<accession>A0A285IZ47</accession>
<keyword evidence="5 7" id="KW-0067">ATP-binding</keyword>
<dbReference type="CDD" id="cd00464">
    <property type="entry name" value="SK"/>
    <property type="match status" value="1"/>
</dbReference>
<keyword evidence="11" id="KW-1185">Reference proteome</keyword>
<reference evidence="8 11" key="2">
    <citation type="journal article" date="2018" name="Int. J. Syst. Evol. Microbiol.">
        <title>Pseudooceanicola lipolyticus sp. nov., a marine alphaproteobacterium, reclassification of Oceanicola flagellatus as Pseudooceanicola flagellatus comb. nov. and emended description of the genus Pseudooceanicola.</title>
        <authorList>
            <person name="Huang M.-M."/>
            <person name="Guo L.-L."/>
            <person name="Wu Y.-H."/>
            <person name="Lai Q.-L."/>
            <person name="Shao Z.-Z."/>
            <person name="Wang C.-S."/>
            <person name="Wu M."/>
            <person name="Xu X.-W."/>
        </authorList>
    </citation>
    <scope>NUCLEOTIDE SEQUENCE [LARGE SCALE GENOMIC DNA]</scope>
    <source>
        <strain evidence="8 11">Ar-45</strain>
    </source>
</reference>
<dbReference type="GO" id="GO:0005829">
    <property type="term" value="C:cytosol"/>
    <property type="evidence" value="ECO:0007669"/>
    <property type="project" value="TreeGrafter"/>
</dbReference>
<dbReference type="InterPro" id="IPR031322">
    <property type="entry name" value="Shikimate/glucono_kinase"/>
</dbReference>
<comment type="similarity">
    <text evidence="7">Belongs to the shikimate kinase family.</text>
</comment>
<dbReference type="EMBL" id="OBEA01000004">
    <property type="protein sequence ID" value="SNY53093.1"/>
    <property type="molecule type" value="Genomic_DNA"/>
</dbReference>
<evidence type="ECO:0000313" key="11">
    <source>
        <dbReference type="Proteomes" id="UP000231702"/>
    </source>
</evidence>
<comment type="function">
    <text evidence="7">Catalyzes the specific phosphorylation of the 3-hydroxyl group of shikimic acid using ATP as a cosubstrate.</text>
</comment>
<keyword evidence="1 7" id="KW-0028">Amino-acid biosynthesis</keyword>
<dbReference type="EC" id="2.7.1.71" evidence="7"/>
<feature type="binding site" evidence="7">
    <location>
        <position position="38"/>
    </location>
    <ligand>
        <name>substrate</name>
    </ligand>
</feature>
<feature type="binding site" evidence="7">
    <location>
        <position position="62"/>
    </location>
    <ligand>
        <name>substrate</name>
    </ligand>
</feature>
<dbReference type="GO" id="GO:0004765">
    <property type="term" value="F:shikimate kinase activity"/>
    <property type="evidence" value="ECO:0007669"/>
    <property type="project" value="UniProtKB-UniRule"/>
</dbReference>
<feature type="binding site" evidence="7">
    <location>
        <position position="141"/>
    </location>
    <ligand>
        <name>substrate</name>
    </ligand>
</feature>
<dbReference type="HAMAP" id="MF_00109">
    <property type="entry name" value="Shikimate_kinase"/>
    <property type="match status" value="1"/>
</dbReference>
<keyword evidence="7" id="KW-0963">Cytoplasm</keyword>
<dbReference type="Pfam" id="PF01202">
    <property type="entry name" value="SKI"/>
    <property type="match status" value="1"/>
</dbReference>
<keyword evidence="7" id="KW-0460">Magnesium</keyword>
<comment type="caution">
    <text evidence="7">Lacks conserved residue(s) required for the propagation of feature annotation.</text>
</comment>
<organism evidence="9 10">
    <name type="scientific">Pseudooceanicola antarcticus</name>
    <dbReference type="NCBI Taxonomy" id="1247613"/>
    <lineage>
        <taxon>Bacteria</taxon>
        <taxon>Pseudomonadati</taxon>
        <taxon>Pseudomonadota</taxon>
        <taxon>Alphaproteobacteria</taxon>
        <taxon>Rhodobacterales</taxon>
        <taxon>Paracoccaceae</taxon>
        <taxon>Pseudooceanicola</taxon>
    </lineage>
</organism>
<proteinExistence type="inferred from homology"/>
<sequence>MGWKLKKSVVMVGMMGAGKSAVGKATAQLLDVPFRDSDAEIEAAANMTIAEIFARDGEDFFRKKERQVIARLLEETPSILSTGGGAYMSEENRRLISDHGAALWLDADLDLLWNRVRHRDTRPLLRTADPRATLRDLYDRRVPIYRMAEIAVQSLPGLSVHEMAGRVVEALSEHQDLLEAA</sequence>
<dbReference type="SUPFAM" id="SSF52540">
    <property type="entry name" value="P-loop containing nucleoside triphosphate hydrolases"/>
    <property type="match status" value="1"/>
</dbReference>
<reference evidence="9 10" key="1">
    <citation type="submission" date="2017-09" db="EMBL/GenBank/DDBJ databases">
        <authorList>
            <person name="Ehlers B."/>
            <person name="Leendertz F.H."/>
        </authorList>
    </citation>
    <scope>NUCLEOTIDE SEQUENCE [LARGE SCALE GENOMIC DNA]</scope>
    <source>
        <strain evidence="9 10">CGMCC 1.12662</strain>
    </source>
</reference>
<evidence type="ECO:0000313" key="10">
    <source>
        <dbReference type="Proteomes" id="UP000231655"/>
    </source>
</evidence>
<evidence type="ECO:0000313" key="8">
    <source>
        <dbReference type="EMBL" id="PJE25729.1"/>
    </source>
</evidence>
<dbReference type="PRINTS" id="PR01100">
    <property type="entry name" value="SHIKIMTKNASE"/>
</dbReference>
<protein>
    <recommendedName>
        <fullName evidence="7">Shikimate kinase</fullName>
        <shortName evidence="7">SK</shortName>
        <ecNumber evidence="7">2.7.1.71</ecNumber>
    </recommendedName>
</protein>
<dbReference type="EMBL" id="PGTD01000023">
    <property type="protein sequence ID" value="PJE25729.1"/>
    <property type="molecule type" value="Genomic_DNA"/>
</dbReference>
<dbReference type="AlphaFoldDB" id="A0A285IZ47"/>
<dbReference type="PANTHER" id="PTHR21087:SF16">
    <property type="entry name" value="SHIKIMATE KINASE 1, CHLOROPLASTIC"/>
    <property type="match status" value="1"/>
</dbReference>
<feature type="binding site" evidence="7">
    <location>
        <begin position="16"/>
        <end position="21"/>
    </location>
    <ligand>
        <name>ATP</name>
        <dbReference type="ChEBI" id="CHEBI:30616"/>
    </ligand>
</feature>
<comment type="cofactor">
    <cofactor evidence="7">
        <name>Mg(2+)</name>
        <dbReference type="ChEBI" id="CHEBI:18420"/>
    </cofactor>
    <text evidence="7">Binds 1 Mg(2+) ion per subunit.</text>
</comment>
<keyword evidence="6 7" id="KW-0057">Aromatic amino acid biosynthesis</keyword>
<dbReference type="PANTHER" id="PTHR21087">
    <property type="entry name" value="SHIKIMATE KINASE"/>
    <property type="match status" value="1"/>
</dbReference>
<evidence type="ECO:0000256" key="2">
    <source>
        <dbReference type="ARBA" id="ARBA00022679"/>
    </source>
</evidence>
<name>A0A285IZ47_9RHOB</name>
<dbReference type="InterPro" id="IPR000623">
    <property type="entry name" value="Shikimate_kinase/TSH1"/>
</dbReference>
<keyword evidence="2 7" id="KW-0808">Transferase</keyword>
<evidence type="ECO:0000256" key="1">
    <source>
        <dbReference type="ARBA" id="ARBA00022605"/>
    </source>
</evidence>
<evidence type="ECO:0000256" key="7">
    <source>
        <dbReference type="HAMAP-Rule" id="MF_00109"/>
    </source>
</evidence>
<keyword evidence="4 7" id="KW-0418">Kinase</keyword>
<keyword evidence="3 7" id="KW-0547">Nucleotide-binding</keyword>
<dbReference type="GO" id="GO:0005524">
    <property type="term" value="F:ATP binding"/>
    <property type="evidence" value="ECO:0007669"/>
    <property type="project" value="UniProtKB-UniRule"/>
</dbReference>